<comment type="subunit">
    <text evidence="10">Monomer. Associates with 30S ribosomal subunit, binds 16S rRNA.</text>
</comment>
<dbReference type="InterPro" id="IPR010914">
    <property type="entry name" value="RsgA_GTPase_dom"/>
</dbReference>
<dbReference type="OrthoDB" id="9809485at2"/>
<evidence type="ECO:0000256" key="8">
    <source>
        <dbReference type="ARBA" id="ARBA00022884"/>
    </source>
</evidence>
<dbReference type="InterPro" id="IPR012340">
    <property type="entry name" value="NA-bd_OB-fold"/>
</dbReference>
<dbReference type="EMBL" id="FOHU01000001">
    <property type="protein sequence ID" value="SES66251.1"/>
    <property type="molecule type" value="Genomic_DNA"/>
</dbReference>
<evidence type="ECO:0000313" key="14">
    <source>
        <dbReference type="Proteomes" id="UP000199568"/>
    </source>
</evidence>
<dbReference type="Pfam" id="PF16745">
    <property type="entry name" value="RsgA_N"/>
    <property type="match status" value="1"/>
</dbReference>
<evidence type="ECO:0000256" key="3">
    <source>
        <dbReference type="ARBA" id="ARBA00022723"/>
    </source>
</evidence>
<dbReference type="STRING" id="426128.SAMN05660297_00141"/>
<dbReference type="Proteomes" id="UP000199568">
    <property type="component" value="Unassembled WGS sequence"/>
</dbReference>
<sequence length="292" mass="33211">MLKGRLIKGIGGFYYVDIAGRIYECKARGIFRQMKITPLVGDDVKISIIDETNKKGVIEEILERRTELIRPTVANVDQAIIVFAVTQPEPNLVLLDRFLVLAENEELDIVICFNKIDLLQNNEYTSFVDIYTSAGYDVVLTTAKEEDSIKQLKEMLLDKISVFAGPSGVGKSTLLNKIHPELKLQTGELSEKTSRGKHTTRHVELISIENHGWVVDTPGFSSLNLDFIEEEDLQLLFPEFSAHIEECRFTSCLHMDEPSCGVKKAIKSGIINEKRYNSYLQLIEEIRNNRRY</sequence>
<dbReference type="PROSITE" id="PS51721">
    <property type="entry name" value="G_CP"/>
    <property type="match status" value="1"/>
</dbReference>
<keyword evidence="5 10" id="KW-0547">Nucleotide-binding</keyword>
<feature type="binding site" evidence="10">
    <location>
        <begin position="114"/>
        <end position="117"/>
    </location>
    <ligand>
        <name>GTP</name>
        <dbReference type="ChEBI" id="CHEBI:37565"/>
    </ligand>
</feature>
<dbReference type="CDD" id="cd01854">
    <property type="entry name" value="YjeQ_EngC"/>
    <property type="match status" value="1"/>
</dbReference>
<dbReference type="InterPro" id="IPR004881">
    <property type="entry name" value="Ribosome_biogen_GTPase_RsgA"/>
</dbReference>
<keyword evidence="6 10" id="KW-0378">Hydrolase</keyword>
<dbReference type="PANTHER" id="PTHR32120:SF11">
    <property type="entry name" value="SMALL RIBOSOMAL SUBUNIT BIOGENESIS GTPASE RSGA 1, MITOCHONDRIAL-RELATED"/>
    <property type="match status" value="1"/>
</dbReference>
<keyword evidence="7 10" id="KW-0862">Zinc</keyword>
<protein>
    <recommendedName>
        <fullName evidence="10">Small ribosomal subunit biogenesis GTPase RsgA</fullName>
        <ecNumber evidence="10">3.6.1.-</ecNumber>
    </recommendedName>
</protein>
<reference evidence="13 14" key="1">
    <citation type="submission" date="2016-10" db="EMBL/GenBank/DDBJ databases">
        <authorList>
            <person name="de Groot N.N."/>
        </authorList>
    </citation>
    <scope>NUCLEOTIDE SEQUENCE [LARGE SCALE GENOMIC DNA]</scope>
    <source>
        <strain evidence="13 14">DSM 18979</strain>
    </source>
</reference>
<evidence type="ECO:0000259" key="11">
    <source>
        <dbReference type="PROSITE" id="PS50936"/>
    </source>
</evidence>
<comment type="function">
    <text evidence="10">One of several proteins that assist in the late maturation steps of the functional core of the 30S ribosomal subunit. Helps release RbfA from mature subunits. May play a role in the assembly of ribosomal proteins into the subunit. Circularly permuted GTPase that catalyzes slow GTP hydrolysis, GTPase activity is stimulated by the 30S ribosomal subunit.</text>
</comment>
<dbReference type="SUPFAM" id="SSF52540">
    <property type="entry name" value="P-loop containing nucleoside triphosphate hydrolases"/>
    <property type="match status" value="1"/>
</dbReference>
<evidence type="ECO:0000256" key="7">
    <source>
        <dbReference type="ARBA" id="ARBA00022833"/>
    </source>
</evidence>
<dbReference type="GO" id="GO:0019843">
    <property type="term" value="F:rRNA binding"/>
    <property type="evidence" value="ECO:0007669"/>
    <property type="project" value="UniProtKB-KW"/>
</dbReference>
<dbReference type="SUPFAM" id="SSF50249">
    <property type="entry name" value="Nucleic acid-binding proteins"/>
    <property type="match status" value="1"/>
</dbReference>
<dbReference type="CDD" id="cd04466">
    <property type="entry name" value="S1_YloQ_GTPase"/>
    <property type="match status" value="1"/>
</dbReference>
<dbReference type="InterPro" id="IPR031944">
    <property type="entry name" value="RsgA_N"/>
</dbReference>
<dbReference type="NCBIfam" id="TIGR00157">
    <property type="entry name" value="ribosome small subunit-dependent GTPase A"/>
    <property type="match status" value="1"/>
</dbReference>
<dbReference type="Gene3D" id="2.40.50.140">
    <property type="entry name" value="Nucleic acid-binding proteins"/>
    <property type="match status" value="1"/>
</dbReference>
<comment type="similarity">
    <text evidence="10">Belongs to the TRAFAC class YlqF/YawG GTPase family. RsgA subfamily.</text>
</comment>
<keyword evidence="2 10" id="KW-0690">Ribosome biogenesis</keyword>
<dbReference type="GO" id="GO:0005737">
    <property type="term" value="C:cytoplasm"/>
    <property type="evidence" value="ECO:0007669"/>
    <property type="project" value="UniProtKB-SubCell"/>
</dbReference>
<accession>A0A1H9YBS8</accession>
<evidence type="ECO:0000259" key="12">
    <source>
        <dbReference type="PROSITE" id="PS51721"/>
    </source>
</evidence>
<dbReference type="RefSeq" id="WP_090437851.1">
    <property type="nucleotide sequence ID" value="NZ_FOHU01000001.1"/>
</dbReference>
<dbReference type="PANTHER" id="PTHR32120">
    <property type="entry name" value="SMALL RIBOSOMAL SUBUNIT BIOGENESIS GTPASE RSGA"/>
    <property type="match status" value="1"/>
</dbReference>
<evidence type="ECO:0000256" key="2">
    <source>
        <dbReference type="ARBA" id="ARBA00022517"/>
    </source>
</evidence>
<proteinExistence type="inferred from homology"/>
<evidence type="ECO:0000256" key="9">
    <source>
        <dbReference type="ARBA" id="ARBA00023134"/>
    </source>
</evidence>
<dbReference type="GO" id="GO:0042274">
    <property type="term" value="P:ribosomal small subunit biogenesis"/>
    <property type="evidence" value="ECO:0007669"/>
    <property type="project" value="UniProtKB-UniRule"/>
</dbReference>
<dbReference type="HAMAP" id="MF_01820">
    <property type="entry name" value="GTPase_RsgA"/>
    <property type="match status" value="1"/>
</dbReference>
<dbReference type="Pfam" id="PF03193">
    <property type="entry name" value="RsgA_GTPase"/>
    <property type="match status" value="1"/>
</dbReference>
<feature type="domain" description="CP-type G" evidence="12">
    <location>
        <begin position="65"/>
        <end position="223"/>
    </location>
</feature>
<keyword evidence="14" id="KW-1185">Reference proteome</keyword>
<dbReference type="InterPro" id="IPR030378">
    <property type="entry name" value="G_CP_dom"/>
</dbReference>
<keyword evidence="3 10" id="KW-0479">Metal-binding</keyword>
<evidence type="ECO:0000256" key="4">
    <source>
        <dbReference type="ARBA" id="ARBA00022730"/>
    </source>
</evidence>
<evidence type="ECO:0000256" key="10">
    <source>
        <dbReference type="HAMAP-Rule" id="MF_01820"/>
    </source>
</evidence>
<comment type="subcellular location">
    <subcellularLocation>
        <location evidence="10">Cytoplasm</location>
    </subcellularLocation>
</comment>
<dbReference type="Gene3D" id="1.10.40.50">
    <property type="entry name" value="Probable gtpase engc, domain 3"/>
    <property type="match status" value="1"/>
</dbReference>
<gene>
    <name evidence="10" type="primary">rsgA</name>
    <name evidence="13" type="ORF">SAMN05660297_00141</name>
</gene>
<keyword evidence="8 10" id="KW-0694">RNA-binding</keyword>
<organism evidence="13 14">
    <name type="scientific">Natronincola peptidivorans</name>
    <dbReference type="NCBI Taxonomy" id="426128"/>
    <lineage>
        <taxon>Bacteria</taxon>
        <taxon>Bacillati</taxon>
        <taxon>Bacillota</taxon>
        <taxon>Clostridia</taxon>
        <taxon>Peptostreptococcales</taxon>
        <taxon>Natronincolaceae</taxon>
        <taxon>Natronincola</taxon>
    </lineage>
</organism>
<feature type="binding site" evidence="10">
    <location>
        <position position="260"/>
    </location>
    <ligand>
        <name>Zn(2+)</name>
        <dbReference type="ChEBI" id="CHEBI:29105"/>
    </ligand>
</feature>
<keyword evidence="1 10" id="KW-0963">Cytoplasm</keyword>
<dbReference type="InterPro" id="IPR027417">
    <property type="entry name" value="P-loop_NTPase"/>
</dbReference>
<evidence type="ECO:0000256" key="5">
    <source>
        <dbReference type="ARBA" id="ARBA00022741"/>
    </source>
</evidence>
<feature type="binding site" evidence="10">
    <location>
        <position position="247"/>
    </location>
    <ligand>
        <name>Zn(2+)</name>
        <dbReference type="ChEBI" id="CHEBI:29105"/>
    </ligand>
</feature>
<feature type="domain" description="EngC GTPase" evidence="11">
    <location>
        <begin position="74"/>
        <end position="221"/>
    </location>
</feature>
<feature type="binding site" evidence="10">
    <location>
        <begin position="165"/>
        <end position="173"/>
    </location>
    <ligand>
        <name>GTP</name>
        <dbReference type="ChEBI" id="CHEBI:37565"/>
    </ligand>
</feature>
<evidence type="ECO:0000256" key="6">
    <source>
        <dbReference type="ARBA" id="ARBA00022801"/>
    </source>
</evidence>
<keyword evidence="4 10" id="KW-0699">rRNA-binding</keyword>
<comment type="cofactor">
    <cofactor evidence="10">
        <name>Zn(2+)</name>
        <dbReference type="ChEBI" id="CHEBI:29105"/>
    </cofactor>
    <text evidence="10">Binds 1 zinc ion per subunit.</text>
</comment>
<evidence type="ECO:0000313" key="13">
    <source>
        <dbReference type="EMBL" id="SES66251.1"/>
    </source>
</evidence>
<dbReference type="PROSITE" id="PS50936">
    <property type="entry name" value="ENGC_GTPASE"/>
    <property type="match status" value="1"/>
</dbReference>
<dbReference type="GO" id="GO:0046872">
    <property type="term" value="F:metal ion binding"/>
    <property type="evidence" value="ECO:0007669"/>
    <property type="project" value="UniProtKB-KW"/>
</dbReference>
<feature type="binding site" evidence="10">
    <location>
        <position position="252"/>
    </location>
    <ligand>
        <name>Zn(2+)</name>
        <dbReference type="ChEBI" id="CHEBI:29105"/>
    </ligand>
</feature>
<dbReference type="GO" id="GO:0005525">
    <property type="term" value="F:GTP binding"/>
    <property type="evidence" value="ECO:0007669"/>
    <property type="project" value="UniProtKB-UniRule"/>
</dbReference>
<dbReference type="Gene3D" id="3.40.50.300">
    <property type="entry name" value="P-loop containing nucleotide triphosphate hydrolases"/>
    <property type="match status" value="1"/>
</dbReference>
<name>A0A1H9YBS8_9FIRM</name>
<dbReference type="AlphaFoldDB" id="A0A1H9YBS8"/>
<dbReference type="GO" id="GO:0003924">
    <property type="term" value="F:GTPase activity"/>
    <property type="evidence" value="ECO:0007669"/>
    <property type="project" value="UniProtKB-UniRule"/>
</dbReference>
<evidence type="ECO:0000256" key="1">
    <source>
        <dbReference type="ARBA" id="ARBA00022490"/>
    </source>
</evidence>
<feature type="binding site" evidence="10">
    <location>
        <position position="254"/>
    </location>
    <ligand>
        <name>Zn(2+)</name>
        <dbReference type="ChEBI" id="CHEBI:29105"/>
    </ligand>
</feature>
<keyword evidence="9 10" id="KW-0342">GTP-binding</keyword>
<dbReference type="EC" id="3.6.1.-" evidence="10"/>